<evidence type="ECO:0000256" key="1">
    <source>
        <dbReference type="SAM" id="Phobius"/>
    </source>
</evidence>
<proteinExistence type="predicted"/>
<keyword evidence="1" id="KW-0812">Transmembrane</keyword>
<accession>A0A502DPZ4</accession>
<feature type="transmembrane region" description="Helical" evidence="1">
    <location>
        <begin position="88"/>
        <end position="108"/>
    </location>
</feature>
<evidence type="ECO:0000313" key="3">
    <source>
        <dbReference type="Proteomes" id="UP000319212"/>
    </source>
</evidence>
<reference evidence="2 3" key="1">
    <citation type="journal article" date="2019" name="Environ. Microbiol.">
        <title>Species interactions and distinct microbial communities in high Arctic permafrost affected cryosols are associated with the CH4 and CO2 gas fluxes.</title>
        <authorList>
            <person name="Altshuler I."/>
            <person name="Hamel J."/>
            <person name="Turney S."/>
            <person name="Magnuson E."/>
            <person name="Levesque R."/>
            <person name="Greer C."/>
            <person name="Whyte L.G."/>
        </authorList>
    </citation>
    <scope>NUCLEOTIDE SEQUENCE [LARGE SCALE GENOMIC DNA]</scope>
    <source>
        <strain evidence="2 3">S06.C</strain>
    </source>
</reference>
<feature type="transmembrane region" description="Helical" evidence="1">
    <location>
        <begin position="48"/>
        <end position="68"/>
    </location>
</feature>
<keyword evidence="1" id="KW-0472">Membrane</keyword>
<name>A0A502DPZ4_9BURK</name>
<dbReference type="AlphaFoldDB" id="A0A502DPZ4"/>
<organism evidence="2 3">
    <name type="scientific">Variovorax guangxiensis</name>
    <dbReference type="NCBI Taxonomy" id="1775474"/>
    <lineage>
        <taxon>Bacteria</taxon>
        <taxon>Pseudomonadati</taxon>
        <taxon>Pseudomonadota</taxon>
        <taxon>Betaproteobacteria</taxon>
        <taxon>Burkholderiales</taxon>
        <taxon>Comamonadaceae</taxon>
        <taxon>Variovorax</taxon>
    </lineage>
</organism>
<sequence>MAVVGMLVPDDILQRNVWARDFSDFMASIVPQIDCITTLNIKPDVNRFYFSILWAGSPVLSVISLLFIWDGWRRRSALMWTAPLKAALLPMGLAMVVTIAMLQVDWLVEPSLRLSKTYFGSVLGRATLAQVFVLGPVLFGLGLTVWLLGWLSGYIPRNIGKQHHG</sequence>
<dbReference type="Proteomes" id="UP000319212">
    <property type="component" value="Unassembled WGS sequence"/>
</dbReference>
<evidence type="ECO:0000313" key="2">
    <source>
        <dbReference type="EMBL" id="TPG27485.1"/>
    </source>
</evidence>
<feature type="transmembrane region" description="Helical" evidence="1">
    <location>
        <begin position="128"/>
        <end position="151"/>
    </location>
</feature>
<protein>
    <submittedName>
        <fullName evidence="2">Uncharacterized protein</fullName>
    </submittedName>
</protein>
<dbReference type="EMBL" id="RCZI01000003">
    <property type="protein sequence ID" value="TPG27485.1"/>
    <property type="molecule type" value="Genomic_DNA"/>
</dbReference>
<keyword evidence="1" id="KW-1133">Transmembrane helix</keyword>
<gene>
    <name evidence="2" type="ORF">EAH82_11935</name>
</gene>
<comment type="caution">
    <text evidence="2">The sequence shown here is derived from an EMBL/GenBank/DDBJ whole genome shotgun (WGS) entry which is preliminary data.</text>
</comment>